<gene>
    <name evidence="1" type="ordered locus">PCC7424_4125</name>
</gene>
<proteinExistence type="predicted"/>
<name>B7KLC4_GLOC7</name>
<dbReference type="EMBL" id="CP001291">
    <property type="protein sequence ID" value="ACK72496.1"/>
    <property type="molecule type" value="Genomic_DNA"/>
</dbReference>
<dbReference type="STRING" id="65393.PCC7424_4125"/>
<organism evidence="1 2">
    <name type="scientific">Gloeothece citriformis (strain PCC 7424)</name>
    <name type="common">Cyanothece sp. (strain PCC 7424)</name>
    <dbReference type="NCBI Taxonomy" id="65393"/>
    <lineage>
        <taxon>Bacteria</taxon>
        <taxon>Bacillati</taxon>
        <taxon>Cyanobacteriota</taxon>
        <taxon>Cyanophyceae</taxon>
        <taxon>Oscillatoriophycideae</taxon>
        <taxon>Chroococcales</taxon>
        <taxon>Aphanothecaceae</taxon>
        <taxon>Gloeothece</taxon>
        <taxon>Gloeothece citriformis</taxon>
    </lineage>
</organism>
<reference evidence="2" key="1">
    <citation type="journal article" date="2011" name="MBio">
        <title>Novel metabolic attributes of the genus Cyanothece, comprising a group of unicellular nitrogen-fixing Cyanobacteria.</title>
        <authorList>
            <person name="Bandyopadhyay A."/>
            <person name="Elvitigala T."/>
            <person name="Welsh E."/>
            <person name="Stockel J."/>
            <person name="Liberton M."/>
            <person name="Min H."/>
            <person name="Sherman L.A."/>
            <person name="Pakrasi H.B."/>
        </authorList>
    </citation>
    <scope>NUCLEOTIDE SEQUENCE [LARGE SCALE GENOMIC DNA]</scope>
    <source>
        <strain evidence="2">PCC 7424</strain>
    </source>
</reference>
<dbReference type="HOGENOM" id="CLU_2878375_0_0_3"/>
<sequence length="63" mass="7364">MIFFSPRNLQKVRELEKPGQLQGKQISLNSLPKTLKIKFICKKLTEVRSDRQCQPLPNRVNIN</sequence>
<protein>
    <submittedName>
        <fullName evidence="1">Uncharacterized protein</fullName>
    </submittedName>
</protein>
<keyword evidence="2" id="KW-1185">Reference proteome</keyword>
<dbReference type="AlphaFoldDB" id="B7KLC4"/>
<dbReference type="Proteomes" id="UP000002384">
    <property type="component" value="Chromosome"/>
</dbReference>
<dbReference type="KEGG" id="cyc:PCC7424_4125"/>
<evidence type="ECO:0000313" key="1">
    <source>
        <dbReference type="EMBL" id="ACK72496.1"/>
    </source>
</evidence>
<accession>B7KLC4</accession>
<evidence type="ECO:0000313" key="2">
    <source>
        <dbReference type="Proteomes" id="UP000002384"/>
    </source>
</evidence>